<reference evidence="1 2" key="1">
    <citation type="submission" date="2018-06" db="EMBL/GenBank/DDBJ databases">
        <title>Freshwater and sediment microbial communities from various areas in North America, analyzing microbe dynamics in response to fracking.</title>
        <authorList>
            <person name="Lamendella R."/>
        </authorList>
    </citation>
    <scope>NUCLEOTIDE SEQUENCE [LARGE SCALE GENOMIC DNA]</scope>
    <source>
        <strain evidence="1 2">14_TX</strain>
    </source>
</reference>
<keyword evidence="2" id="KW-1185">Reference proteome</keyword>
<sequence length="86" mass="10016">MHKGTPELPYAYFYIWSLQLHEKGIPKWPAGSCLHLSVDGSLTLMYDNPVFVFKNTGHLLFKKRKVDREKLIKFKAPELILDVRIS</sequence>
<protein>
    <submittedName>
        <fullName evidence="1">Uncharacterized protein</fullName>
    </submittedName>
</protein>
<dbReference type="EMBL" id="QNSF01000016">
    <property type="protein sequence ID" value="RBP88053.1"/>
    <property type="molecule type" value="Genomic_DNA"/>
</dbReference>
<dbReference type="AlphaFoldDB" id="A0A366JKL0"/>
<organism evidence="1 2">
    <name type="scientific">Cytobacillus firmus</name>
    <name type="common">Bacillus firmus</name>
    <dbReference type="NCBI Taxonomy" id="1399"/>
    <lineage>
        <taxon>Bacteria</taxon>
        <taxon>Bacillati</taxon>
        <taxon>Bacillota</taxon>
        <taxon>Bacilli</taxon>
        <taxon>Bacillales</taxon>
        <taxon>Bacillaceae</taxon>
        <taxon>Cytobacillus</taxon>
    </lineage>
</organism>
<accession>A0A366JKL0</accession>
<evidence type="ECO:0000313" key="1">
    <source>
        <dbReference type="EMBL" id="RBP88053.1"/>
    </source>
</evidence>
<gene>
    <name evidence="1" type="ORF">DFO70_11697</name>
</gene>
<evidence type="ECO:0000313" key="2">
    <source>
        <dbReference type="Proteomes" id="UP000252731"/>
    </source>
</evidence>
<dbReference type="Proteomes" id="UP000252731">
    <property type="component" value="Unassembled WGS sequence"/>
</dbReference>
<name>A0A366JKL0_CYTFI</name>
<proteinExistence type="predicted"/>
<comment type="caution">
    <text evidence="1">The sequence shown here is derived from an EMBL/GenBank/DDBJ whole genome shotgun (WGS) entry which is preliminary data.</text>
</comment>